<dbReference type="GO" id="GO:0005634">
    <property type="term" value="C:nucleus"/>
    <property type="evidence" value="ECO:0007669"/>
    <property type="project" value="TreeGrafter"/>
</dbReference>
<dbReference type="OrthoDB" id="5357315at2759"/>
<evidence type="ECO:0000313" key="15">
    <source>
        <dbReference type="Proteomes" id="UP000288216"/>
    </source>
</evidence>
<dbReference type="GO" id="GO:0016020">
    <property type="term" value="C:membrane"/>
    <property type="evidence" value="ECO:0007669"/>
    <property type="project" value="UniProtKB-SubCell"/>
</dbReference>
<protein>
    <recommendedName>
        <fullName evidence="13">RING-type domain-containing protein</fullName>
    </recommendedName>
</protein>
<keyword evidence="15" id="KW-1185">Reference proteome</keyword>
<dbReference type="InterPro" id="IPR013083">
    <property type="entry name" value="Znf_RING/FYVE/PHD"/>
</dbReference>
<keyword evidence="8 12" id="KW-0472">Membrane</keyword>
<dbReference type="CDD" id="cd16802">
    <property type="entry name" value="RING-H2_RNF128-like"/>
    <property type="match status" value="1"/>
</dbReference>
<evidence type="ECO:0000256" key="10">
    <source>
        <dbReference type="PROSITE-ProRule" id="PRU00175"/>
    </source>
</evidence>
<comment type="subcellular location">
    <subcellularLocation>
        <location evidence="1">Membrane</location>
    </subcellularLocation>
</comment>
<dbReference type="Gene3D" id="3.30.40.10">
    <property type="entry name" value="Zinc/RING finger domain, C3HC4 (zinc finger)"/>
    <property type="match status" value="1"/>
</dbReference>
<name>A0A401PK88_SCYTO</name>
<feature type="transmembrane region" description="Helical" evidence="12">
    <location>
        <begin position="186"/>
        <end position="208"/>
    </location>
</feature>
<evidence type="ECO:0000256" key="7">
    <source>
        <dbReference type="ARBA" id="ARBA00022989"/>
    </source>
</evidence>
<gene>
    <name evidence="14" type="ORF">scyTo_0002613</name>
</gene>
<dbReference type="InterPro" id="IPR003137">
    <property type="entry name" value="PA_domain"/>
</dbReference>
<dbReference type="CDD" id="cd02122">
    <property type="entry name" value="PA_GRAIL_like"/>
    <property type="match status" value="1"/>
</dbReference>
<evidence type="ECO:0000256" key="8">
    <source>
        <dbReference type="ARBA" id="ARBA00023136"/>
    </source>
</evidence>
<evidence type="ECO:0000256" key="4">
    <source>
        <dbReference type="ARBA" id="ARBA00022729"/>
    </source>
</evidence>
<keyword evidence="5 10" id="KW-0863">Zinc-finger</keyword>
<dbReference type="Proteomes" id="UP000288216">
    <property type="component" value="Unassembled WGS sequence"/>
</dbReference>
<feature type="region of interest" description="Disordered" evidence="11">
    <location>
        <begin position="316"/>
        <end position="351"/>
    </location>
</feature>
<evidence type="ECO:0000256" key="11">
    <source>
        <dbReference type="SAM" id="MobiDB-lite"/>
    </source>
</evidence>
<evidence type="ECO:0000313" key="14">
    <source>
        <dbReference type="EMBL" id="GCB73533.1"/>
    </source>
</evidence>
<dbReference type="Pfam" id="PF02225">
    <property type="entry name" value="PA"/>
    <property type="match status" value="1"/>
</dbReference>
<dbReference type="PROSITE" id="PS50089">
    <property type="entry name" value="ZF_RING_2"/>
    <property type="match status" value="1"/>
</dbReference>
<dbReference type="InterPro" id="IPR001841">
    <property type="entry name" value="Znf_RING"/>
</dbReference>
<keyword evidence="7 12" id="KW-1133">Transmembrane helix</keyword>
<accession>A0A401PK88</accession>
<dbReference type="GO" id="GO:0016567">
    <property type="term" value="P:protein ubiquitination"/>
    <property type="evidence" value="ECO:0007669"/>
    <property type="project" value="TreeGrafter"/>
</dbReference>
<dbReference type="SUPFAM" id="SSF57850">
    <property type="entry name" value="RING/U-box"/>
    <property type="match status" value="1"/>
</dbReference>
<dbReference type="PANTHER" id="PTHR45931:SF21">
    <property type="entry name" value="RING FINGER PROTEIN 130"/>
    <property type="match status" value="1"/>
</dbReference>
<dbReference type="AlphaFoldDB" id="A0A401PK88"/>
<dbReference type="PANTHER" id="PTHR45931">
    <property type="entry name" value="SI:CH211-59O9.10"/>
    <property type="match status" value="1"/>
</dbReference>
<dbReference type="GO" id="GO:0061630">
    <property type="term" value="F:ubiquitin protein ligase activity"/>
    <property type="evidence" value="ECO:0007669"/>
    <property type="project" value="TreeGrafter"/>
</dbReference>
<dbReference type="GO" id="GO:0006511">
    <property type="term" value="P:ubiquitin-dependent protein catabolic process"/>
    <property type="evidence" value="ECO:0007669"/>
    <property type="project" value="TreeGrafter"/>
</dbReference>
<evidence type="ECO:0000259" key="13">
    <source>
        <dbReference type="PROSITE" id="PS50089"/>
    </source>
</evidence>
<dbReference type="InterPro" id="IPR051834">
    <property type="entry name" value="RING_finger_E3_ligase"/>
</dbReference>
<keyword evidence="3" id="KW-0479">Metal-binding</keyword>
<proteinExistence type="predicted"/>
<feature type="compositionally biased region" description="Polar residues" evidence="11">
    <location>
        <begin position="320"/>
        <end position="338"/>
    </location>
</feature>
<feature type="domain" description="RING-type" evidence="13">
    <location>
        <begin position="257"/>
        <end position="298"/>
    </location>
</feature>
<dbReference type="Gene3D" id="3.50.30.30">
    <property type="match status" value="1"/>
</dbReference>
<dbReference type="InterPro" id="IPR046450">
    <property type="entry name" value="PA_dom_sf"/>
</dbReference>
<sequence length="407" mass="45070">MVSLLRGCPGMVWLSAGQLLCGYCSLVTTFWTAYINVSFSDPGTNQTVWQRSESGIYGQDSPLEGVQGLVGIPQSPRPFGCNPELSYFRPQPQQPWVALIERGNGCTFSEKIQNAAGQGANAAVIFNYPTPANEVVQMSHPGTGDTVAVMIGNIKGSEILALVRDGISVSMVIEVGKQHGPWMSQYSIFFVSISFFVVTAATVGYFIFYSARRLRIARAQTRKQKQLKHEAKKAINQLGVRVLKHGDQETGPEADSCAVCIDTYKPNDVVRILTCNHIFHKNCIDPWLLEHRTCPMCKCDILKALGIEIDIEKAEETPEIEQSSSNPQRTGPDSQTEVPDSAIYTLPTVFGPGRRLDESPVIEDHHYISEEQHLFNNDGRVNSLSVYVLPQDNPGYEEIDLQDEEKS</sequence>
<organism evidence="14 15">
    <name type="scientific">Scyliorhinus torazame</name>
    <name type="common">Cloudy catshark</name>
    <name type="synonym">Catulus torazame</name>
    <dbReference type="NCBI Taxonomy" id="75743"/>
    <lineage>
        <taxon>Eukaryota</taxon>
        <taxon>Metazoa</taxon>
        <taxon>Chordata</taxon>
        <taxon>Craniata</taxon>
        <taxon>Vertebrata</taxon>
        <taxon>Chondrichthyes</taxon>
        <taxon>Elasmobranchii</taxon>
        <taxon>Galeomorphii</taxon>
        <taxon>Galeoidea</taxon>
        <taxon>Carcharhiniformes</taxon>
        <taxon>Scyliorhinidae</taxon>
        <taxon>Scyliorhinus</taxon>
    </lineage>
</organism>
<reference evidence="14 15" key="1">
    <citation type="journal article" date="2018" name="Nat. Ecol. Evol.">
        <title>Shark genomes provide insights into elasmobranch evolution and the origin of vertebrates.</title>
        <authorList>
            <person name="Hara Y"/>
            <person name="Yamaguchi K"/>
            <person name="Onimaru K"/>
            <person name="Kadota M"/>
            <person name="Koyanagi M"/>
            <person name="Keeley SD"/>
            <person name="Tatsumi K"/>
            <person name="Tanaka K"/>
            <person name="Motone F"/>
            <person name="Kageyama Y"/>
            <person name="Nozu R"/>
            <person name="Adachi N"/>
            <person name="Nishimura O"/>
            <person name="Nakagawa R"/>
            <person name="Tanegashima C"/>
            <person name="Kiyatake I"/>
            <person name="Matsumoto R"/>
            <person name="Murakumo K"/>
            <person name="Nishida K"/>
            <person name="Terakita A"/>
            <person name="Kuratani S"/>
            <person name="Sato K"/>
            <person name="Hyodo S Kuraku.S."/>
        </authorList>
    </citation>
    <scope>NUCLEOTIDE SEQUENCE [LARGE SCALE GENOMIC DNA]</scope>
</reference>
<dbReference type="OMA" id="NKSRFFW"/>
<dbReference type="SMART" id="SM00184">
    <property type="entry name" value="RING"/>
    <property type="match status" value="1"/>
</dbReference>
<keyword evidence="4" id="KW-0732">Signal</keyword>
<keyword evidence="6" id="KW-0862">Zinc</keyword>
<comment type="caution">
    <text evidence="14">The sequence shown here is derived from an EMBL/GenBank/DDBJ whole genome shotgun (WGS) entry which is preliminary data.</text>
</comment>
<keyword evidence="2 12" id="KW-0812">Transmembrane</keyword>
<dbReference type="SUPFAM" id="SSF52025">
    <property type="entry name" value="PA domain"/>
    <property type="match status" value="1"/>
</dbReference>
<evidence type="ECO:0000256" key="3">
    <source>
        <dbReference type="ARBA" id="ARBA00022723"/>
    </source>
</evidence>
<evidence type="ECO:0000256" key="9">
    <source>
        <dbReference type="ARBA" id="ARBA00023180"/>
    </source>
</evidence>
<dbReference type="FunFam" id="3.30.40.10:FF:000009">
    <property type="entry name" value="E3 ubiquitin-protein ligase RNF130"/>
    <property type="match status" value="1"/>
</dbReference>
<evidence type="ECO:0000256" key="5">
    <source>
        <dbReference type="ARBA" id="ARBA00022771"/>
    </source>
</evidence>
<feature type="transmembrane region" description="Helical" evidence="12">
    <location>
        <begin position="12"/>
        <end position="34"/>
    </location>
</feature>
<evidence type="ECO:0000256" key="1">
    <source>
        <dbReference type="ARBA" id="ARBA00004370"/>
    </source>
</evidence>
<dbReference type="GO" id="GO:0008270">
    <property type="term" value="F:zinc ion binding"/>
    <property type="evidence" value="ECO:0007669"/>
    <property type="project" value="UniProtKB-KW"/>
</dbReference>
<dbReference type="FunFam" id="3.50.30.30:FF:000003">
    <property type="entry name" value="E3 ubiquitin-protein ligase RNF128"/>
    <property type="match status" value="1"/>
</dbReference>
<evidence type="ECO:0000256" key="6">
    <source>
        <dbReference type="ARBA" id="ARBA00022833"/>
    </source>
</evidence>
<evidence type="ECO:0000256" key="12">
    <source>
        <dbReference type="SAM" id="Phobius"/>
    </source>
</evidence>
<dbReference type="EMBL" id="BFAA01000668">
    <property type="protein sequence ID" value="GCB73533.1"/>
    <property type="molecule type" value="Genomic_DNA"/>
</dbReference>
<dbReference type="GO" id="GO:0045893">
    <property type="term" value="P:positive regulation of DNA-templated transcription"/>
    <property type="evidence" value="ECO:0007669"/>
    <property type="project" value="TreeGrafter"/>
</dbReference>
<keyword evidence="9" id="KW-0325">Glycoprotein</keyword>
<evidence type="ECO:0000256" key="2">
    <source>
        <dbReference type="ARBA" id="ARBA00022692"/>
    </source>
</evidence>
<dbReference type="STRING" id="75743.A0A401PK88"/>
<dbReference type="Pfam" id="PF13639">
    <property type="entry name" value="zf-RING_2"/>
    <property type="match status" value="1"/>
</dbReference>